<dbReference type="EMBL" id="VSRR010014538">
    <property type="protein sequence ID" value="MPC57146.1"/>
    <property type="molecule type" value="Genomic_DNA"/>
</dbReference>
<gene>
    <name evidence="2" type="ORF">E2C01_051120</name>
</gene>
<dbReference type="AlphaFoldDB" id="A0A5B7GHR6"/>
<proteinExistence type="predicted"/>
<feature type="compositionally biased region" description="Polar residues" evidence="1">
    <location>
        <begin position="51"/>
        <end position="64"/>
    </location>
</feature>
<accession>A0A5B7GHR6</accession>
<evidence type="ECO:0000256" key="1">
    <source>
        <dbReference type="SAM" id="MobiDB-lite"/>
    </source>
</evidence>
<name>A0A5B7GHR6_PORTR</name>
<dbReference type="Proteomes" id="UP000324222">
    <property type="component" value="Unassembled WGS sequence"/>
</dbReference>
<comment type="caution">
    <text evidence="2">The sequence shown here is derived from an EMBL/GenBank/DDBJ whole genome shotgun (WGS) entry which is preliminary data.</text>
</comment>
<organism evidence="2 3">
    <name type="scientific">Portunus trituberculatus</name>
    <name type="common">Swimming crab</name>
    <name type="synonym">Neptunus trituberculatus</name>
    <dbReference type="NCBI Taxonomy" id="210409"/>
    <lineage>
        <taxon>Eukaryota</taxon>
        <taxon>Metazoa</taxon>
        <taxon>Ecdysozoa</taxon>
        <taxon>Arthropoda</taxon>
        <taxon>Crustacea</taxon>
        <taxon>Multicrustacea</taxon>
        <taxon>Malacostraca</taxon>
        <taxon>Eumalacostraca</taxon>
        <taxon>Eucarida</taxon>
        <taxon>Decapoda</taxon>
        <taxon>Pleocyemata</taxon>
        <taxon>Brachyura</taxon>
        <taxon>Eubrachyura</taxon>
        <taxon>Portunoidea</taxon>
        <taxon>Portunidae</taxon>
        <taxon>Portuninae</taxon>
        <taxon>Portunus</taxon>
    </lineage>
</organism>
<feature type="region of interest" description="Disordered" evidence="1">
    <location>
        <begin position="43"/>
        <end position="64"/>
    </location>
</feature>
<protein>
    <submittedName>
        <fullName evidence="2">Uncharacterized protein</fullName>
    </submittedName>
</protein>
<evidence type="ECO:0000313" key="2">
    <source>
        <dbReference type="EMBL" id="MPC57146.1"/>
    </source>
</evidence>
<reference evidence="2 3" key="1">
    <citation type="submission" date="2019-05" db="EMBL/GenBank/DDBJ databases">
        <title>Another draft genome of Portunus trituberculatus and its Hox gene families provides insights of decapod evolution.</title>
        <authorList>
            <person name="Jeong J.-H."/>
            <person name="Song I."/>
            <person name="Kim S."/>
            <person name="Choi T."/>
            <person name="Kim D."/>
            <person name="Ryu S."/>
            <person name="Kim W."/>
        </authorList>
    </citation>
    <scope>NUCLEOTIDE SEQUENCE [LARGE SCALE GENOMIC DNA]</scope>
    <source>
        <tissue evidence="2">Muscle</tissue>
    </source>
</reference>
<evidence type="ECO:0000313" key="3">
    <source>
        <dbReference type="Proteomes" id="UP000324222"/>
    </source>
</evidence>
<keyword evidence="3" id="KW-1185">Reference proteome</keyword>
<sequence length="64" mass="6974">MELSDKVCVRIEPRPSEPPSPYAPSCALCSSFIYSSLLSFSTPIPRPHPRNPTQGSSGVRVTQN</sequence>